<evidence type="ECO:0000256" key="1">
    <source>
        <dbReference type="SAM" id="Phobius"/>
    </source>
</evidence>
<keyword evidence="1" id="KW-1133">Transmembrane helix</keyword>
<dbReference type="OrthoDB" id="10051892at2759"/>
<dbReference type="EMBL" id="JAACJM010000009">
    <property type="protein sequence ID" value="KAF5371191.1"/>
    <property type="molecule type" value="Genomic_DNA"/>
</dbReference>
<reference evidence="2 3" key="1">
    <citation type="journal article" date="2020" name="ISME J.">
        <title>Uncovering the hidden diversity of litter-decomposition mechanisms in mushroom-forming fungi.</title>
        <authorList>
            <person name="Floudas D."/>
            <person name="Bentzer J."/>
            <person name="Ahren D."/>
            <person name="Johansson T."/>
            <person name="Persson P."/>
            <person name="Tunlid A."/>
        </authorList>
    </citation>
    <scope>NUCLEOTIDE SEQUENCE [LARGE SCALE GENOMIC DNA]</scope>
    <source>
        <strain evidence="2 3">CBS 291.85</strain>
    </source>
</reference>
<dbReference type="InterPro" id="IPR036188">
    <property type="entry name" value="FAD/NAD-bd_sf"/>
</dbReference>
<evidence type="ECO:0000313" key="2">
    <source>
        <dbReference type="EMBL" id="KAF5371191.1"/>
    </source>
</evidence>
<accession>A0A8H5GTX7</accession>
<keyword evidence="1" id="KW-0472">Membrane</keyword>
<feature type="transmembrane region" description="Helical" evidence="1">
    <location>
        <begin position="16"/>
        <end position="34"/>
    </location>
</feature>
<sequence length="555" mass="61890">MDEVLSRTFLDSLRPFLTLAALPLGLAVLAPFLARRLRQYLLKKETIIFDLPLMGRSREKDEKIRGAAVVCGGSFAGLLTARVCADHFEKVYIIEPEAWLCTEDAVKVESWTQKNKRARVMQYYSTHGNLVPVSEGLKRLFPGLKDECLNLTPADFKIFPGGHRLLAPYHEYGGTLPDAVRSGRRATETLIRRLTLDKTHYPNITQIAGSVIGVEVDSANPKYLKKVTIQRAETGLKEDLDAVLVVDCTGPARAGIKWLQEAGFGKNPKPFEDLTVSYDPQMRYSTFKFEMPPDVEERFPEYKELSKIGGAFAYKGDARYSQVLVACTFVERNFVSLTAGAWGVSTPLPENLDGIRGSLRATKPATPIPDWVWSFLDVCEEAEHTLEFSKVRAPPSFWVHFESSNDLPANWIALGDSVCRVNPVYGQGGLKAMMATAALNTILHDLNKNKISTLPPSFSSRFFHSQADKLTMLWTGNKMVDYAYKTTVPQKGETLEVGSYIRWYLSKLEALCEDKQVGSAMWHAMNGLGASIDVVNPTIVRKVFLHVLKSSILGQ</sequence>
<proteinExistence type="predicted"/>
<evidence type="ECO:0000313" key="3">
    <source>
        <dbReference type="Proteomes" id="UP000559256"/>
    </source>
</evidence>
<keyword evidence="1" id="KW-0812">Transmembrane</keyword>
<comment type="caution">
    <text evidence="2">The sequence shown here is derived from an EMBL/GenBank/DDBJ whole genome shotgun (WGS) entry which is preliminary data.</text>
</comment>
<organism evidence="2 3">
    <name type="scientific">Tetrapyrgos nigripes</name>
    <dbReference type="NCBI Taxonomy" id="182062"/>
    <lineage>
        <taxon>Eukaryota</taxon>
        <taxon>Fungi</taxon>
        <taxon>Dikarya</taxon>
        <taxon>Basidiomycota</taxon>
        <taxon>Agaricomycotina</taxon>
        <taxon>Agaricomycetes</taxon>
        <taxon>Agaricomycetidae</taxon>
        <taxon>Agaricales</taxon>
        <taxon>Marasmiineae</taxon>
        <taxon>Marasmiaceae</taxon>
        <taxon>Tetrapyrgos</taxon>
    </lineage>
</organism>
<name>A0A8H5GTX7_9AGAR</name>
<dbReference type="SUPFAM" id="SSF51905">
    <property type="entry name" value="FAD/NAD(P)-binding domain"/>
    <property type="match status" value="1"/>
</dbReference>
<dbReference type="Proteomes" id="UP000559256">
    <property type="component" value="Unassembled WGS sequence"/>
</dbReference>
<protein>
    <submittedName>
        <fullName evidence="2">Uncharacterized protein</fullName>
    </submittedName>
</protein>
<dbReference type="AlphaFoldDB" id="A0A8H5GTX7"/>
<gene>
    <name evidence="2" type="ORF">D9758_004304</name>
</gene>
<keyword evidence="3" id="KW-1185">Reference proteome</keyword>